<sequence length="180" mass="20548">MNSLSFSALLSKGRRAARGLSVDADPGEALRYLIQDPHWPFWRGNLSSHPPSALLQLFIYLRISALGRSESHRFTFFITAPLAIGTPSRRFDIHRRASHASWLSQYCKAFSFPDGQVQPDIPYLEQALHREPLPNTPFRISFRLQQNILQPSVEHINSRPSLPFHPFAILCGRSKMPLFK</sequence>
<dbReference type="Proteomes" id="UP001144673">
    <property type="component" value="Chromosome 1"/>
</dbReference>
<dbReference type="KEGG" id="amus:LMH87_006245"/>
<reference evidence="1" key="1">
    <citation type="journal article" date="2023" name="Access Microbiol">
        <title>De-novo genome assembly for Akanthomyces muscarius, a biocontrol agent of insect agricultural pests.</title>
        <authorList>
            <person name="Erdos Z."/>
            <person name="Studholme D.J."/>
            <person name="Raymond B."/>
            <person name="Sharma M."/>
        </authorList>
    </citation>
    <scope>NUCLEOTIDE SEQUENCE</scope>
    <source>
        <strain evidence="1">Ve6</strain>
    </source>
</reference>
<proteinExistence type="predicted"/>
<dbReference type="AlphaFoldDB" id="A0A9W8URB7"/>
<dbReference type="GeneID" id="80893404"/>
<dbReference type="RefSeq" id="XP_056059491.1">
    <property type="nucleotide sequence ID" value="XM_056204101.1"/>
</dbReference>
<keyword evidence="2" id="KW-1185">Reference proteome</keyword>
<organism evidence="1 2">
    <name type="scientific">Akanthomyces muscarius</name>
    <name type="common">Entomopathogenic fungus</name>
    <name type="synonym">Lecanicillium muscarium</name>
    <dbReference type="NCBI Taxonomy" id="2231603"/>
    <lineage>
        <taxon>Eukaryota</taxon>
        <taxon>Fungi</taxon>
        <taxon>Dikarya</taxon>
        <taxon>Ascomycota</taxon>
        <taxon>Pezizomycotina</taxon>
        <taxon>Sordariomycetes</taxon>
        <taxon>Hypocreomycetidae</taxon>
        <taxon>Hypocreales</taxon>
        <taxon>Cordycipitaceae</taxon>
        <taxon>Akanthomyces</taxon>
    </lineage>
</organism>
<gene>
    <name evidence="1" type="ORF">LMH87_006245</name>
</gene>
<protein>
    <submittedName>
        <fullName evidence="1">Uncharacterized protein</fullName>
    </submittedName>
</protein>
<evidence type="ECO:0000313" key="1">
    <source>
        <dbReference type="EMBL" id="KAJ4164576.1"/>
    </source>
</evidence>
<name>A0A9W8URB7_AKAMU</name>
<accession>A0A9W8URB7</accession>
<dbReference type="EMBL" id="JAJHUN010000001">
    <property type="protein sequence ID" value="KAJ4164576.1"/>
    <property type="molecule type" value="Genomic_DNA"/>
</dbReference>
<comment type="caution">
    <text evidence="1">The sequence shown here is derived from an EMBL/GenBank/DDBJ whole genome shotgun (WGS) entry which is preliminary data.</text>
</comment>
<evidence type="ECO:0000313" key="2">
    <source>
        <dbReference type="Proteomes" id="UP001144673"/>
    </source>
</evidence>